<evidence type="ECO:0000256" key="3">
    <source>
        <dbReference type="ARBA" id="ARBA00022801"/>
    </source>
</evidence>
<accession>A0A8B4QAT2</accession>
<dbReference type="SMART" id="SM00047">
    <property type="entry name" value="LYZ2"/>
    <property type="match status" value="1"/>
</dbReference>
<dbReference type="InterPro" id="IPR036779">
    <property type="entry name" value="LysM_dom_sf"/>
</dbReference>
<evidence type="ECO:0000313" key="6">
    <source>
        <dbReference type="EMBL" id="STX09816.1"/>
    </source>
</evidence>
<dbReference type="Gene3D" id="4.10.80.30">
    <property type="entry name" value="DNA polymerase, domain 6"/>
    <property type="match status" value="1"/>
</dbReference>
<proteinExistence type="predicted"/>
<evidence type="ECO:0000313" key="9">
    <source>
        <dbReference type="Proteomes" id="UP000294641"/>
    </source>
</evidence>
<dbReference type="AlphaFoldDB" id="A0A8B4QAT2"/>
<dbReference type="InterPro" id="IPR002901">
    <property type="entry name" value="MGlyc_endo_b_GlcNAc-like_dom"/>
</dbReference>
<dbReference type="Proteomes" id="UP000254330">
    <property type="component" value="Unassembled WGS sequence"/>
</dbReference>
<keyword evidence="2" id="KW-0081">Bacteriolytic enzyme</keyword>
<keyword evidence="9" id="KW-1185">Reference proteome</keyword>
<dbReference type="RefSeq" id="WP_133538365.1">
    <property type="nucleotide sequence ID" value="NZ_BJUE01000003.1"/>
</dbReference>
<dbReference type="GO" id="GO:0004040">
    <property type="term" value="F:amidase activity"/>
    <property type="evidence" value="ECO:0007669"/>
    <property type="project" value="InterPro"/>
</dbReference>
<dbReference type="Proteomes" id="UP000294641">
    <property type="component" value="Unassembled WGS sequence"/>
</dbReference>
<dbReference type="InterPro" id="IPR018392">
    <property type="entry name" value="LysM"/>
</dbReference>
<keyword evidence="3 7" id="KW-0378">Hydrolase</keyword>
<dbReference type="PRINTS" id="PR01002">
    <property type="entry name" value="FLGFLGJ"/>
</dbReference>
<gene>
    <name evidence="7" type="ORF">DFR61_1064</name>
    <name evidence="6" type="ORF">NCTC10597_01518</name>
</gene>
<dbReference type="GO" id="GO:0042742">
    <property type="term" value="P:defense response to bacterium"/>
    <property type="evidence" value="ECO:0007669"/>
    <property type="project" value="UniProtKB-KW"/>
</dbReference>
<dbReference type="SMART" id="SM00257">
    <property type="entry name" value="LysM"/>
    <property type="match status" value="1"/>
</dbReference>
<dbReference type="OrthoDB" id="977752at2"/>
<dbReference type="Pfam" id="PF01476">
    <property type="entry name" value="LysM"/>
    <property type="match status" value="1"/>
</dbReference>
<protein>
    <recommendedName>
        <fullName evidence="4">Peptidoglycan hydrolase</fullName>
    </recommendedName>
</protein>
<evidence type="ECO:0000313" key="8">
    <source>
        <dbReference type="Proteomes" id="UP000254330"/>
    </source>
</evidence>
<reference evidence="6 8" key="1">
    <citation type="submission" date="2018-06" db="EMBL/GenBank/DDBJ databases">
        <authorList>
            <consortium name="Pathogen Informatics"/>
            <person name="Doyle S."/>
        </authorList>
    </citation>
    <scope>NUCLEOTIDE SEQUENCE [LARGE SCALE GENOMIC DNA]</scope>
    <source>
        <strain evidence="6 8">NCTC10597</strain>
    </source>
</reference>
<evidence type="ECO:0000256" key="1">
    <source>
        <dbReference type="ARBA" id="ARBA00022529"/>
    </source>
</evidence>
<dbReference type="PROSITE" id="PS51782">
    <property type="entry name" value="LYSM"/>
    <property type="match status" value="1"/>
</dbReference>
<dbReference type="GO" id="GO:0031640">
    <property type="term" value="P:killing of cells of another organism"/>
    <property type="evidence" value="ECO:0007669"/>
    <property type="project" value="UniProtKB-KW"/>
</dbReference>
<dbReference type="PANTHER" id="PTHR33308">
    <property type="entry name" value="PEPTIDOGLYCAN HYDROLASE FLGJ"/>
    <property type="match status" value="1"/>
</dbReference>
<dbReference type="EMBL" id="UGNP01000001">
    <property type="protein sequence ID" value="STX09816.1"/>
    <property type="molecule type" value="Genomic_DNA"/>
</dbReference>
<evidence type="ECO:0000313" key="7">
    <source>
        <dbReference type="EMBL" id="TDR41311.1"/>
    </source>
</evidence>
<feature type="domain" description="LysM" evidence="5">
    <location>
        <begin position="194"/>
        <end position="237"/>
    </location>
</feature>
<keyword evidence="1" id="KW-0929">Antimicrobial</keyword>
<evidence type="ECO:0000259" key="5">
    <source>
        <dbReference type="PROSITE" id="PS51782"/>
    </source>
</evidence>
<evidence type="ECO:0000256" key="2">
    <source>
        <dbReference type="ARBA" id="ARBA00022638"/>
    </source>
</evidence>
<sequence length="290" mass="32980">MNEINIYKGLSVLVIIGAMSSINNMTVEAANSVPFIEKISEDASEIAQQHNIYASVMIAQAILESNYGRSQLSQAPFNNLFGIKGQYNGGTVDFRTMEDDGNAQLFSIKSSFRKYSTTNESLEDYANLMKNGLKSNPFYYMKTWKSTSDHYEEATQALQGAYATDSKYAEKLNEIIVRHHLTEFDEVLILVPTKYIVIEKGDTLSTIAKEFKISTDQLFIWNDLDSNEIQVGSKLVIAVTDQQMNEANEPQQVLRKQPQKLNSHKEKRFVRRKLDPLVVSHKNIKHLIRL</sequence>
<organism evidence="6 8">
    <name type="scientific">Kurthia zopfii</name>
    <dbReference type="NCBI Taxonomy" id="1650"/>
    <lineage>
        <taxon>Bacteria</taxon>
        <taxon>Bacillati</taxon>
        <taxon>Bacillota</taxon>
        <taxon>Bacilli</taxon>
        <taxon>Bacillales</taxon>
        <taxon>Caryophanaceae</taxon>
        <taxon>Kurthia</taxon>
    </lineage>
</organism>
<dbReference type="Gene3D" id="3.10.350.10">
    <property type="entry name" value="LysM domain"/>
    <property type="match status" value="1"/>
</dbReference>
<comment type="caution">
    <text evidence="6">The sequence shown here is derived from an EMBL/GenBank/DDBJ whole genome shotgun (WGS) entry which is preliminary data.</text>
</comment>
<dbReference type="InterPro" id="IPR051056">
    <property type="entry name" value="Glycosyl_Hydrolase_73"/>
</dbReference>
<dbReference type="PANTHER" id="PTHR33308:SF9">
    <property type="entry name" value="PEPTIDOGLYCAN HYDROLASE FLGJ"/>
    <property type="match status" value="1"/>
</dbReference>
<dbReference type="SUPFAM" id="SSF54106">
    <property type="entry name" value="LysM domain"/>
    <property type="match status" value="1"/>
</dbReference>
<evidence type="ECO:0000256" key="4">
    <source>
        <dbReference type="ARBA" id="ARBA00032108"/>
    </source>
</evidence>
<dbReference type="CDD" id="cd00118">
    <property type="entry name" value="LysM"/>
    <property type="match status" value="1"/>
</dbReference>
<dbReference type="Pfam" id="PF01832">
    <property type="entry name" value="Glucosaminidase"/>
    <property type="match status" value="1"/>
</dbReference>
<dbReference type="EMBL" id="SNZG01000006">
    <property type="protein sequence ID" value="TDR41311.1"/>
    <property type="molecule type" value="Genomic_DNA"/>
</dbReference>
<name>A0A8B4QAT2_9BACL</name>
<dbReference type="Gene3D" id="1.10.530.10">
    <property type="match status" value="1"/>
</dbReference>
<reference evidence="7 9" key="2">
    <citation type="submission" date="2019-03" db="EMBL/GenBank/DDBJ databases">
        <title>Genomic Encyclopedia of Type Strains, Phase IV (KMG-IV): sequencing the most valuable type-strain genomes for metagenomic binning, comparative biology and taxonomic classification.</title>
        <authorList>
            <person name="Goeker M."/>
        </authorList>
    </citation>
    <scope>NUCLEOTIDE SEQUENCE [LARGE SCALE GENOMIC DNA]</scope>
    <source>
        <strain evidence="7 9">DSM 20580</strain>
    </source>
</reference>